<proteinExistence type="predicted"/>
<dbReference type="InterPro" id="IPR053198">
    <property type="entry name" value="Gynoecium_Dev_Regulator"/>
</dbReference>
<dbReference type="Proteomes" id="UP000515124">
    <property type="component" value="Unplaced"/>
</dbReference>
<feature type="compositionally biased region" description="Low complexity" evidence="1">
    <location>
        <begin position="115"/>
        <end position="125"/>
    </location>
</feature>
<dbReference type="GeneID" id="110754274"/>
<dbReference type="RefSeq" id="XP_021811016.1">
    <property type="nucleotide sequence ID" value="XM_021955324.1"/>
</dbReference>
<organism evidence="2 3">
    <name type="scientific">Prunus avium</name>
    <name type="common">Cherry</name>
    <name type="synonym">Cerasus avium</name>
    <dbReference type="NCBI Taxonomy" id="42229"/>
    <lineage>
        <taxon>Eukaryota</taxon>
        <taxon>Viridiplantae</taxon>
        <taxon>Streptophyta</taxon>
        <taxon>Embryophyta</taxon>
        <taxon>Tracheophyta</taxon>
        <taxon>Spermatophyta</taxon>
        <taxon>Magnoliopsida</taxon>
        <taxon>eudicotyledons</taxon>
        <taxon>Gunneridae</taxon>
        <taxon>Pentapetalae</taxon>
        <taxon>rosids</taxon>
        <taxon>fabids</taxon>
        <taxon>Rosales</taxon>
        <taxon>Rosaceae</taxon>
        <taxon>Amygdaloideae</taxon>
        <taxon>Amygdaleae</taxon>
        <taxon>Prunus</taxon>
    </lineage>
</organism>
<accession>A0A6P5SBU7</accession>
<gene>
    <name evidence="3" type="primary">LOC110754274</name>
</gene>
<dbReference type="AlphaFoldDB" id="A0A6P5SBU7"/>
<dbReference type="PANTHER" id="PTHR31066:SF66">
    <property type="entry name" value="PB1 DOMAIN-CONTAINING PROTEIN"/>
    <property type="match status" value="1"/>
</dbReference>
<dbReference type="SUPFAM" id="SSF54277">
    <property type="entry name" value="CAD &amp; PB1 domains"/>
    <property type="match status" value="1"/>
</dbReference>
<feature type="compositionally biased region" description="Polar residues" evidence="1">
    <location>
        <begin position="139"/>
        <end position="150"/>
    </location>
</feature>
<reference evidence="3" key="1">
    <citation type="submission" date="2025-08" db="UniProtKB">
        <authorList>
            <consortium name="RefSeq"/>
        </authorList>
    </citation>
    <scope>IDENTIFICATION</scope>
</reference>
<dbReference type="KEGG" id="pavi:110754274"/>
<feature type="region of interest" description="Disordered" evidence="1">
    <location>
        <begin position="115"/>
        <end position="150"/>
    </location>
</feature>
<dbReference type="Gramene" id="Pav_sc0000396.1_g1200.1.br:mrna">
    <property type="protein sequence ID" value="Pav_sc0000396.1_g1200.1.br:mrna"/>
    <property type="gene ID" value="Pav_sc0000396.1_g1200.1.br"/>
</dbReference>
<sequence length="150" mass="16617">MDQHKTDDNLRYVGGLTRVLAANASISFAGQMVKLAEFCGYSVDLRCQLSDEGFQNADAGGDCEKNKDEDDFSFTCTNLDGSPISTDDIFQNGQIRPVFPIFNHADYDNTSRARGVAASSSSLRSPLKSWIRRPRQRRFTTQEVNSGPDP</sequence>
<evidence type="ECO:0000313" key="2">
    <source>
        <dbReference type="Proteomes" id="UP000515124"/>
    </source>
</evidence>
<name>A0A6P5SBU7_PRUAV</name>
<dbReference type="PANTHER" id="PTHR31066">
    <property type="entry name" value="OS05G0427100 PROTEIN-RELATED"/>
    <property type="match status" value="1"/>
</dbReference>
<evidence type="ECO:0000313" key="3">
    <source>
        <dbReference type="RefSeq" id="XP_021811016.1"/>
    </source>
</evidence>
<keyword evidence="2" id="KW-1185">Reference proteome</keyword>
<protein>
    <submittedName>
        <fullName evidence="3">Uncharacterized protein LOC110754274</fullName>
    </submittedName>
</protein>
<evidence type="ECO:0000256" key="1">
    <source>
        <dbReference type="SAM" id="MobiDB-lite"/>
    </source>
</evidence>